<keyword evidence="2" id="KW-1185">Reference proteome</keyword>
<gene>
    <name evidence="1" type="ORF">TWF730_006447</name>
</gene>
<evidence type="ECO:0008006" key="3">
    <source>
        <dbReference type="Google" id="ProtNLM"/>
    </source>
</evidence>
<accession>A0AAV9VE96</accession>
<dbReference type="EMBL" id="JAVHNS010000003">
    <property type="protein sequence ID" value="KAK6360300.1"/>
    <property type="molecule type" value="Genomic_DNA"/>
</dbReference>
<proteinExistence type="predicted"/>
<evidence type="ECO:0000313" key="1">
    <source>
        <dbReference type="EMBL" id="KAK6360300.1"/>
    </source>
</evidence>
<protein>
    <recommendedName>
        <fullName evidence="3">MYND-type domain-containing protein</fullName>
    </recommendedName>
</protein>
<sequence length="387" mass="42930">MRTFTNTVQTSEIEVADLTWAIKADGSYVKHGPLYTTDNRSPGVIFLVKKPEFIPGQALKTDNSSPHYEVVRLNVVKEAIDLSEVFYQCSNPKCGKRIAAQLTRGCGRCGGVSTTRYCSEDCHWGDIDHWLICGKQPVLRGNVVPNTDSPITIVAKQTYVAPNQDAWRQQLAHAVTPGTYSLFMTVDEGGVGGPYRRSHVIGFPAGWEANAFGFLTRMAVDCGHLGAVRLLFRWLKRQLKRTAPVGWGGASFRSYVEAVFRQLCAEFGPWWAKGEDFFALDPMSSGGRLDLETVELMEREGWRLLEQDVPGFVDIIEAIELYGIRLGVSIANTRKSVESVGFRLCDQNQAGIPKRDIAGFNSMMPTIDRTMTGLVIDLGSYTHDNGH</sequence>
<comment type="caution">
    <text evidence="1">The sequence shown here is derived from an EMBL/GenBank/DDBJ whole genome shotgun (WGS) entry which is preliminary data.</text>
</comment>
<dbReference type="AlphaFoldDB" id="A0AAV9VE96"/>
<name>A0AAV9VE96_9PEZI</name>
<dbReference type="Proteomes" id="UP001373714">
    <property type="component" value="Unassembled WGS sequence"/>
</dbReference>
<organism evidence="1 2">
    <name type="scientific">Orbilia blumenaviensis</name>
    <dbReference type="NCBI Taxonomy" id="1796055"/>
    <lineage>
        <taxon>Eukaryota</taxon>
        <taxon>Fungi</taxon>
        <taxon>Dikarya</taxon>
        <taxon>Ascomycota</taxon>
        <taxon>Pezizomycotina</taxon>
        <taxon>Orbiliomycetes</taxon>
        <taxon>Orbiliales</taxon>
        <taxon>Orbiliaceae</taxon>
        <taxon>Orbilia</taxon>
    </lineage>
</organism>
<evidence type="ECO:0000313" key="2">
    <source>
        <dbReference type="Proteomes" id="UP001373714"/>
    </source>
</evidence>
<reference evidence="1 2" key="1">
    <citation type="submission" date="2019-10" db="EMBL/GenBank/DDBJ databases">
        <authorList>
            <person name="Palmer J.M."/>
        </authorList>
    </citation>
    <scope>NUCLEOTIDE SEQUENCE [LARGE SCALE GENOMIC DNA]</scope>
    <source>
        <strain evidence="1 2">TWF730</strain>
    </source>
</reference>